<sequence>MSEDEDPDQVPGTGASERTPDQPAQPDPSASAGPVEEPANPQPLDDSTLPYLPYLRDLLIRPATPHTAPASRAPTTTVPSAGFTFPNHTAPDTSPGTFCGTALPSAPTLTSSYPLDDTSTAEDFLDDYFQRHISEQDEAQYDSFNDYQLDYSH</sequence>
<feature type="region of interest" description="Disordered" evidence="1">
    <location>
        <begin position="63"/>
        <end position="96"/>
    </location>
</feature>
<organism evidence="2 3">
    <name type="scientific">Cymbomonas tetramitiformis</name>
    <dbReference type="NCBI Taxonomy" id="36881"/>
    <lineage>
        <taxon>Eukaryota</taxon>
        <taxon>Viridiplantae</taxon>
        <taxon>Chlorophyta</taxon>
        <taxon>Pyramimonadophyceae</taxon>
        <taxon>Pyramimonadales</taxon>
        <taxon>Pyramimonadaceae</taxon>
        <taxon>Cymbomonas</taxon>
    </lineage>
</organism>
<keyword evidence="3" id="KW-1185">Reference proteome</keyword>
<dbReference type="AlphaFoldDB" id="A0AAE0LCK8"/>
<protein>
    <submittedName>
        <fullName evidence="2">Uncharacterized protein</fullName>
    </submittedName>
</protein>
<reference evidence="2 3" key="1">
    <citation type="journal article" date="2015" name="Genome Biol. Evol.">
        <title>Comparative Genomics of a Bacterivorous Green Alga Reveals Evolutionary Causalities and Consequences of Phago-Mixotrophic Mode of Nutrition.</title>
        <authorList>
            <person name="Burns J.A."/>
            <person name="Paasch A."/>
            <person name="Narechania A."/>
            <person name="Kim E."/>
        </authorList>
    </citation>
    <scope>NUCLEOTIDE SEQUENCE [LARGE SCALE GENOMIC DNA]</scope>
    <source>
        <strain evidence="2 3">PLY_AMNH</strain>
    </source>
</reference>
<accession>A0AAE0LCK8</accession>
<evidence type="ECO:0000313" key="3">
    <source>
        <dbReference type="Proteomes" id="UP001190700"/>
    </source>
</evidence>
<dbReference type="EMBL" id="LGRX02004389">
    <property type="protein sequence ID" value="KAK3280456.1"/>
    <property type="molecule type" value="Genomic_DNA"/>
</dbReference>
<feature type="compositionally biased region" description="Polar residues" evidence="1">
    <location>
        <begin position="86"/>
        <end position="96"/>
    </location>
</feature>
<evidence type="ECO:0000313" key="2">
    <source>
        <dbReference type="EMBL" id="KAK3280456.1"/>
    </source>
</evidence>
<name>A0AAE0LCK8_9CHLO</name>
<evidence type="ECO:0000256" key="1">
    <source>
        <dbReference type="SAM" id="MobiDB-lite"/>
    </source>
</evidence>
<feature type="region of interest" description="Disordered" evidence="1">
    <location>
        <begin position="1"/>
        <end position="50"/>
    </location>
</feature>
<comment type="caution">
    <text evidence="2">The sequence shown here is derived from an EMBL/GenBank/DDBJ whole genome shotgun (WGS) entry which is preliminary data.</text>
</comment>
<gene>
    <name evidence="2" type="ORF">CYMTET_11707</name>
</gene>
<dbReference type="Proteomes" id="UP001190700">
    <property type="component" value="Unassembled WGS sequence"/>
</dbReference>
<proteinExistence type="predicted"/>